<dbReference type="NCBIfam" id="TIGR00229">
    <property type="entry name" value="sensory_box"/>
    <property type="match status" value="1"/>
</dbReference>
<dbReference type="InterPro" id="IPR035965">
    <property type="entry name" value="PAS-like_dom_sf"/>
</dbReference>
<gene>
    <name evidence="2" type="ORF">JKL49_02605</name>
</gene>
<accession>A0A974P4G7</accession>
<dbReference type="Gene3D" id="3.30.450.20">
    <property type="entry name" value="PAS domain"/>
    <property type="match status" value="1"/>
</dbReference>
<dbReference type="AlphaFoldDB" id="A0A974P4G7"/>
<feature type="domain" description="PAS" evidence="1">
    <location>
        <begin position="43"/>
        <end position="113"/>
    </location>
</feature>
<reference evidence="2" key="1">
    <citation type="submission" date="2021-01" db="EMBL/GenBank/DDBJ databases">
        <title>Genome sequence of Phenylobacterium sp. 20VBR1 isolated from a valley glaceir, Ny-Alesund, Svalbard.</title>
        <authorList>
            <person name="Thomas F.A."/>
            <person name="Krishnan K.P."/>
            <person name="Sinha R.K."/>
        </authorList>
    </citation>
    <scope>NUCLEOTIDE SEQUENCE</scope>
    <source>
        <strain evidence="2">20VBR1</strain>
    </source>
</reference>
<protein>
    <submittedName>
        <fullName evidence="2">PAS domain-containing protein</fullName>
    </submittedName>
</protein>
<dbReference type="SMART" id="SM00091">
    <property type="entry name" value="PAS"/>
    <property type="match status" value="1"/>
</dbReference>
<evidence type="ECO:0000259" key="1">
    <source>
        <dbReference type="PROSITE" id="PS50112"/>
    </source>
</evidence>
<dbReference type="PROSITE" id="PS50112">
    <property type="entry name" value="PAS"/>
    <property type="match status" value="1"/>
</dbReference>
<proteinExistence type="predicted"/>
<organism evidence="2">
    <name type="scientific">Phenylobacterium glaciei</name>
    <dbReference type="NCBI Taxonomy" id="2803784"/>
    <lineage>
        <taxon>Bacteria</taxon>
        <taxon>Pseudomonadati</taxon>
        <taxon>Pseudomonadota</taxon>
        <taxon>Alphaproteobacteria</taxon>
        <taxon>Caulobacterales</taxon>
        <taxon>Caulobacteraceae</taxon>
        <taxon>Phenylobacterium</taxon>
    </lineage>
</organism>
<sequence>MHLPMLPVAGLLILAFGFASDGVMRTLAVRRKFEEAQLRLSESEAQYRVLADNITDVIALNDMDGRRRYLSPSIVKAMGYSVEELFATQNYTFLHPQDAAWVPQELAKLAQAGVT</sequence>
<dbReference type="InterPro" id="IPR000014">
    <property type="entry name" value="PAS"/>
</dbReference>
<evidence type="ECO:0000313" key="2">
    <source>
        <dbReference type="EMBL" id="QQZ50503.1"/>
    </source>
</evidence>
<dbReference type="SUPFAM" id="SSF55785">
    <property type="entry name" value="PYP-like sensor domain (PAS domain)"/>
    <property type="match status" value="1"/>
</dbReference>
<dbReference type="EMBL" id="CP068570">
    <property type="protein sequence ID" value="QQZ50503.1"/>
    <property type="molecule type" value="Genomic_DNA"/>
</dbReference>
<dbReference type="CDD" id="cd00130">
    <property type="entry name" value="PAS"/>
    <property type="match status" value="1"/>
</dbReference>
<name>A0A974P4G7_9CAUL</name>